<keyword evidence="9" id="KW-1185">Reference proteome</keyword>
<evidence type="ECO:0000256" key="5">
    <source>
        <dbReference type="ARBA" id="ARBA00022989"/>
    </source>
</evidence>
<feature type="transmembrane region" description="Helical" evidence="7">
    <location>
        <begin position="306"/>
        <end position="328"/>
    </location>
</feature>
<gene>
    <name evidence="8" type="ORF">CRYO30217_03167</name>
</gene>
<evidence type="ECO:0000313" key="9">
    <source>
        <dbReference type="Proteomes" id="UP000683507"/>
    </source>
</evidence>
<keyword evidence="5 7" id="KW-1133">Transmembrane helix</keyword>
<feature type="transmembrane region" description="Helical" evidence="7">
    <location>
        <begin position="150"/>
        <end position="171"/>
    </location>
</feature>
<evidence type="ECO:0000313" key="8">
    <source>
        <dbReference type="EMBL" id="CAG5086542.1"/>
    </source>
</evidence>
<sequence>MINKEKISKILPGFVLSVTVAVVGILVAPYIPGFNAVLIALLLGMIIGNLTDWTSKYKKGIDFSGSKVLEFSIVLLACGLSVDDIGDLGWETIVIIVGMVLGMLFVTVGLSKKMNCPKSGGLLTGFGTTICGSSAIAAVAPTVAKDKNDIGIALAVVSLIGAIFMFFWPLVNSVVTIGDQQMALLTGGTLHSVGNVAGAGYSISEDVGKMAVTIKMLRVAMLAPAVLLFNVMTSETKPKSIIEFFKLPLYLWAFIAVTLFVSFVDVPADALKSVETSGKWLLAIAMAAIGFKTSFKTLYHSGRKVLMFGFVVHLIQIVLVLLGVLLLLPNG</sequence>
<comment type="similarity">
    <text evidence="2">Belongs to the UPF0324 family.</text>
</comment>
<evidence type="ECO:0000256" key="4">
    <source>
        <dbReference type="ARBA" id="ARBA00022692"/>
    </source>
</evidence>
<dbReference type="Proteomes" id="UP000683507">
    <property type="component" value="Chromosome"/>
</dbReference>
<dbReference type="Pfam" id="PF03601">
    <property type="entry name" value="Cons_hypoth698"/>
    <property type="match status" value="1"/>
</dbReference>
<feature type="transmembrane region" description="Helical" evidence="7">
    <location>
        <begin position="183"/>
        <end position="204"/>
    </location>
</feature>
<feature type="transmembrane region" description="Helical" evidence="7">
    <location>
        <begin position="249"/>
        <end position="268"/>
    </location>
</feature>
<dbReference type="RefSeq" id="WP_258543355.1">
    <property type="nucleotide sequence ID" value="NZ_OU015584.1"/>
</dbReference>
<keyword evidence="3" id="KW-1003">Cell membrane</keyword>
<keyword evidence="4 7" id="KW-0812">Transmembrane</keyword>
<feature type="transmembrane region" description="Helical" evidence="7">
    <location>
        <begin position="280"/>
        <end position="299"/>
    </location>
</feature>
<feature type="transmembrane region" description="Helical" evidence="7">
    <location>
        <begin position="210"/>
        <end position="229"/>
    </location>
</feature>
<evidence type="ECO:0000256" key="2">
    <source>
        <dbReference type="ARBA" id="ARBA00007977"/>
    </source>
</evidence>
<evidence type="ECO:0000256" key="6">
    <source>
        <dbReference type="ARBA" id="ARBA00023136"/>
    </source>
</evidence>
<comment type="subcellular location">
    <subcellularLocation>
        <location evidence="1">Cell membrane</location>
        <topology evidence="1">Multi-pass membrane protein</topology>
    </subcellularLocation>
</comment>
<dbReference type="AlphaFoldDB" id="A0A916JPS3"/>
<dbReference type="InterPro" id="IPR018383">
    <property type="entry name" value="UPF0324_pro"/>
</dbReference>
<keyword evidence="6 7" id="KW-0472">Membrane</keyword>
<evidence type="ECO:0000256" key="1">
    <source>
        <dbReference type="ARBA" id="ARBA00004651"/>
    </source>
</evidence>
<evidence type="ECO:0008006" key="10">
    <source>
        <dbReference type="Google" id="ProtNLM"/>
    </source>
</evidence>
<reference evidence="8" key="1">
    <citation type="submission" date="2021-04" db="EMBL/GenBank/DDBJ databases">
        <authorList>
            <person name="Rodrigo-Torres L."/>
            <person name="Arahal R. D."/>
            <person name="Lucena T."/>
        </authorList>
    </citation>
    <scope>NUCLEOTIDE SEQUENCE</scope>
    <source>
        <strain evidence="8">AS29M-1</strain>
    </source>
</reference>
<proteinExistence type="inferred from homology"/>
<evidence type="ECO:0000256" key="7">
    <source>
        <dbReference type="SAM" id="Phobius"/>
    </source>
</evidence>
<evidence type="ECO:0000256" key="3">
    <source>
        <dbReference type="ARBA" id="ARBA00022475"/>
    </source>
</evidence>
<accession>A0A916JPS3</accession>
<feature type="transmembrane region" description="Helical" evidence="7">
    <location>
        <begin position="122"/>
        <end position="144"/>
    </location>
</feature>
<dbReference type="PANTHER" id="PTHR30106">
    <property type="entry name" value="INNER MEMBRANE PROTEIN YEIH-RELATED"/>
    <property type="match status" value="1"/>
</dbReference>
<feature type="transmembrane region" description="Helical" evidence="7">
    <location>
        <begin position="33"/>
        <end position="51"/>
    </location>
</feature>
<organism evidence="8 9">
    <name type="scientific">Parvicella tangerina</name>
    <dbReference type="NCBI Taxonomy" id="2829795"/>
    <lineage>
        <taxon>Bacteria</taxon>
        <taxon>Pseudomonadati</taxon>
        <taxon>Bacteroidota</taxon>
        <taxon>Flavobacteriia</taxon>
        <taxon>Flavobacteriales</taxon>
        <taxon>Parvicellaceae</taxon>
        <taxon>Parvicella</taxon>
    </lineage>
</organism>
<dbReference type="GO" id="GO:0005886">
    <property type="term" value="C:plasma membrane"/>
    <property type="evidence" value="ECO:0007669"/>
    <property type="project" value="UniProtKB-SubCell"/>
</dbReference>
<feature type="transmembrane region" description="Helical" evidence="7">
    <location>
        <begin position="88"/>
        <end position="110"/>
    </location>
</feature>
<dbReference type="KEGG" id="ptan:CRYO30217_03167"/>
<dbReference type="PANTHER" id="PTHR30106:SF2">
    <property type="entry name" value="UPF0324 INNER MEMBRANE PROTEIN YEIH"/>
    <property type="match status" value="1"/>
</dbReference>
<dbReference type="EMBL" id="OU015584">
    <property type="protein sequence ID" value="CAG5086542.1"/>
    <property type="molecule type" value="Genomic_DNA"/>
</dbReference>
<name>A0A916JPS3_9FLAO</name>
<protein>
    <recommendedName>
        <fullName evidence="10">Sulfate exporter family transporter</fullName>
    </recommendedName>
</protein>